<evidence type="ECO:0000313" key="4">
    <source>
        <dbReference type="Proteomes" id="UP000178092"/>
    </source>
</evidence>
<keyword evidence="2" id="KW-1133">Transmembrane helix</keyword>
<reference evidence="3 4" key="1">
    <citation type="journal article" date="2016" name="Nat. Commun.">
        <title>Thousands of microbial genomes shed light on interconnected biogeochemical processes in an aquifer system.</title>
        <authorList>
            <person name="Anantharaman K."/>
            <person name="Brown C.T."/>
            <person name="Hug L.A."/>
            <person name="Sharon I."/>
            <person name="Castelle C.J."/>
            <person name="Probst A.J."/>
            <person name="Thomas B.C."/>
            <person name="Singh A."/>
            <person name="Wilkins M.J."/>
            <person name="Karaoz U."/>
            <person name="Brodie E.L."/>
            <person name="Williams K.H."/>
            <person name="Hubbard S.S."/>
            <person name="Banfield J.F."/>
        </authorList>
    </citation>
    <scope>NUCLEOTIDE SEQUENCE [LARGE SCALE GENOMIC DNA]</scope>
</reference>
<proteinExistence type="predicted"/>
<evidence type="ECO:0000313" key="3">
    <source>
        <dbReference type="EMBL" id="OHA65884.1"/>
    </source>
</evidence>
<dbReference type="Proteomes" id="UP000178092">
    <property type="component" value="Unassembled WGS sequence"/>
</dbReference>
<sequence length="122" mass="13548">MFVLLLAVCIELTNFLLALLDLALGLGTALAVPLNAFASFFFGWWVLRYRGEVPKRKVLAKKILVPLIGNILPLIRAFPFFWVYTVWSTLDKSGDAPPQEEQSKVPEEQQNTASSQAAKTPA</sequence>
<comment type="caution">
    <text evidence="3">The sequence shown here is derived from an EMBL/GenBank/DDBJ whole genome shotgun (WGS) entry which is preliminary data.</text>
</comment>
<organism evidence="3 4">
    <name type="scientific">Candidatus Wildermuthbacteria bacterium RIFCSPHIGHO2_02_FULL_45_25</name>
    <dbReference type="NCBI Taxonomy" id="1802450"/>
    <lineage>
        <taxon>Bacteria</taxon>
        <taxon>Candidatus Wildermuthiibacteriota</taxon>
    </lineage>
</organism>
<keyword evidence="2" id="KW-0472">Membrane</keyword>
<gene>
    <name evidence="3" type="ORF">A3C04_00090</name>
</gene>
<feature type="transmembrane region" description="Helical" evidence="2">
    <location>
        <begin position="28"/>
        <end position="47"/>
    </location>
</feature>
<feature type="region of interest" description="Disordered" evidence="1">
    <location>
        <begin position="92"/>
        <end position="122"/>
    </location>
</feature>
<name>A0A1G2QZ20_9BACT</name>
<evidence type="ECO:0000256" key="1">
    <source>
        <dbReference type="SAM" id="MobiDB-lite"/>
    </source>
</evidence>
<keyword evidence="2" id="KW-0812">Transmembrane</keyword>
<evidence type="ECO:0000256" key="2">
    <source>
        <dbReference type="SAM" id="Phobius"/>
    </source>
</evidence>
<feature type="transmembrane region" description="Helical" evidence="2">
    <location>
        <begin position="67"/>
        <end position="87"/>
    </location>
</feature>
<protein>
    <submittedName>
        <fullName evidence="3">Uncharacterized protein</fullName>
    </submittedName>
</protein>
<feature type="compositionally biased region" description="Polar residues" evidence="1">
    <location>
        <begin position="108"/>
        <end position="122"/>
    </location>
</feature>
<dbReference type="EMBL" id="MHTV01000040">
    <property type="protein sequence ID" value="OHA65884.1"/>
    <property type="molecule type" value="Genomic_DNA"/>
</dbReference>
<dbReference type="AlphaFoldDB" id="A0A1G2QZ20"/>
<accession>A0A1G2QZ20</accession>